<dbReference type="AlphaFoldDB" id="A0A4Q1JLY8"/>
<evidence type="ECO:0008006" key="3">
    <source>
        <dbReference type="Google" id="ProtNLM"/>
    </source>
</evidence>
<protein>
    <recommendedName>
        <fullName evidence="3">Molybdopterin-guanine dinucleotide biosynthesis protein B (MobB) domain-containing protein</fullName>
    </recommendedName>
</protein>
<reference evidence="1 2" key="1">
    <citation type="submission" date="2019-01" db="EMBL/GenBank/DDBJ databases">
        <title>Ancylomarina salipaludis sp. nov., isolated from a salt marsh.</title>
        <authorList>
            <person name="Yoon J.-H."/>
        </authorList>
    </citation>
    <scope>NUCLEOTIDE SEQUENCE [LARGE SCALE GENOMIC DNA]</scope>
    <source>
        <strain evidence="1 2">SHSM-M15</strain>
    </source>
</reference>
<dbReference type="RefSeq" id="WP_129253883.1">
    <property type="nucleotide sequence ID" value="NZ_SAXA01000005.1"/>
</dbReference>
<dbReference type="Gene3D" id="3.40.50.300">
    <property type="entry name" value="P-loop containing nucleotide triphosphate hydrolases"/>
    <property type="match status" value="1"/>
</dbReference>
<proteinExistence type="predicted"/>
<accession>A0A4Q1JLY8</accession>
<comment type="caution">
    <text evidence="1">The sequence shown here is derived from an EMBL/GenBank/DDBJ whole genome shotgun (WGS) entry which is preliminary data.</text>
</comment>
<keyword evidence="2" id="KW-1185">Reference proteome</keyword>
<organism evidence="1 2">
    <name type="scientific">Ancylomarina salipaludis</name>
    <dbReference type="NCBI Taxonomy" id="2501299"/>
    <lineage>
        <taxon>Bacteria</taxon>
        <taxon>Pseudomonadati</taxon>
        <taxon>Bacteroidota</taxon>
        <taxon>Bacteroidia</taxon>
        <taxon>Marinilabiliales</taxon>
        <taxon>Marinifilaceae</taxon>
        <taxon>Ancylomarina</taxon>
    </lineage>
</organism>
<dbReference type="OrthoDB" id="1122642at2"/>
<dbReference type="EMBL" id="SAXA01000005">
    <property type="protein sequence ID" value="RXQ95544.1"/>
    <property type="molecule type" value="Genomic_DNA"/>
</dbReference>
<gene>
    <name evidence="1" type="ORF">EO244_06680</name>
</gene>
<dbReference type="InterPro" id="IPR027417">
    <property type="entry name" value="P-loop_NTPase"/>
</dbReference>
<sequence>MENIYKNILLIAGTGQNVGKTLFACKTITHFASRFPVVSIKISPHFHFLNPDAVIIDKTADYSISKETNPNGHKDSQRFLIAGSKEVYYIQCLDNKLHLAFNKLVQHLPVDAPIICESGGLRQFIKPGIFLIINKKNNHNIKPKAIKNKGLADKWIEFDDSEFDFNPENLQFSNSGWTIQT</sequence>
<name>A0A4Q1JLY8_9BACT</name>
<evidence type="ECO:0000313" key="1">
    <source>
        <dbReference type="EMBL" id="RXQ95544.1"/>
    </source>
</evidence>
<dbReference type="Proteomes" id="UP000289703">
    <property type="component" value="Unassembled WGS sequence"/>
</dbReference>
<evidence type="ECO:0000313" key="2">
    <source>
        <dbReference type="Proteomes" id="UP000289703"/>
    </source>
</evidence>